<dbReference type="Proteomes" id="UP000228531">
    <property type="component" value="Unassembled WGS sequence"/>
</dbReference>
<evidence type="ECO:0000313" key="1">
    <source>
        <dbReference type="EMBL" id="PJI91568.1"/>
    </source>
</evidence>
<dbReference type="RefSeq" id="WP_168769050.1">
    <property type="nucleotide sequence ID" value="NZ_PGTY01000001.1"/>
</dbReference>
<evidence type="ECO:0000313" key="2">
    <source>
        <dbReference type="Proteomes" id="UP000228531"/>
    </source>
</evidence>
<dbReference type="AlphaFoldDB" id="A0A2M8WKX8"/>
<sequence>MTVLNTVRTAVQKRVAYSRLKHELEAMPLQTAIDLGMFREDAGKIASKVIYG</sequence>
<keyword evidence="2" id="KW-1185">Reference proteome</keyword>
<gene>
    <name evidence="1" type="ORF">BC777_0399</name>
</gene>
<organism evidence="1 2">
    <name type="scientific">Yoonia maricola</name>
    <dbReference type="NCBI Taxonomy" id="420999"/>
    <lineage>
        <taxon>Bacteria</taxon>
        <taxon>Pseudomonadati</taxon>
        <taxon>Pseudomonadota</taxon>
        <taxon>Alphaproteobacteria</taxon>
        <taxon>Rhodobacterales</taxon>
        <taxon>Paracoccaceae</taxon>
        <taxon>Yoonia</taxon>
    </lineage>
</organism>
<accession>A0A2M8WKX8</accession>
<name>A0A2M8WKX8_9RHOB</name>
<comment type="caution">
    <text evidence="1">The sequence shown here is derived from an EMBL/GenBank/DDBJ whole genome shotgun (WGS) entry which is preliminary data.</text>
</comment>
<proteinExistence type="predicted"/>
<protein>
    <recommendedName>
        <fullName evidence="3">DUF1127 domain-containing protein</fullName>
    </recommendedName>
</protein>
<reference evidence="1 2" key="1">
    <citation type="submission" date="2017-11" db="EMBL/GenBank/DDBJ databases">
        <title>Genomic Encyclopedia of Archaeal and Bacterial Type Strains, Phase II (KMG-II): From Individual Species to Whole Genera.</title>
        <authorList>
            <person name="Goeker M."/>
        </authorList>
    </citation>
    <scope>NUCLEOTIDE SEQUENCE [LARGE SCALE GENOMIC DNA]</scope>
    <source>
        <strain evidence="1 2">DSM 29128</strain>
    </source>
</reference>
<evidence type="ECO:0008006" key="3">
    <source>
        <dbReference type="Google" id="ProtNLM"/>
    </source>
</evidence>
<dbReference type="EMBL" id="PGTY01000001">
    <property type="protein sequence ID" value="PJI91568.1"/>
    <property type="molecule type" value="Genomic_DNA"/>
</dbReference>